<protein>
    <submittedName>
        <fullName evidence="1">Uncharacterized protein</fullName>
    </submittedName>
</protein>
<organism evidence="1 2">
    <name type="scientific">Microlunatus parietis</name>
    <dbReference type="NCBI Taxonomy" id="682979"/>
    <lineage>
        <taxon>Bacteria</taxon>
        <taxon>Bacillati</taxon>
        <taxon>Actinomycetota</taxon>
        <taxon>Actinomycetes</taxon>
        <taxon>Propionibacteriales</taxon>
        <taxon>Propionibacteriaceae</taxon>
        <taxon>Microlunatus</taxon>
    </lineage>
</organism>
<comment type="caution">
    <text evidence="1">The sequence shown here is derived from an EMBL/GenBank/DDBJ whole genome shotgun (WGS) entry which is preliminary data.</text>
</comment>
<keyword evidence="2" id="KW-1185">Reference proteome</keyword>
<dbReference type="AlphaFoldDB" id="A0A7Y9I6Y3"/>
<dbReference type="Proteomes" id="UP000569914">
    <property type="component" value="Unassembled WGS sequence"/>
</dbReference>
<dbReference type="Gene3D" id="2.60.120.260">
    <property type="entry name" value="Galactose-binding domain-like"/>
    <property type="match status" value="1"/>
</dbReference>
<proteinExistence type="predicted"/>
<dbReference type="EMBL" id="JACCBU010000001">
    <property type="protein sequence ID" value="NYE71185.1"/>
    <property type="molecule type" value="Genomic_DNA"/>
</dbReference>
<evidence type="ECO:0000313" key="1">
    <source>
        <dbReference type="EMBL" id="NYE71185.1"/>
    </source>
</evidence>
<accession>A0A7Y9I6Y3</accession>
<reference evidence="1 2" key="1">
    <citation type="submission" date="2020-07" db="EMBL/GenBank/DDBJ databases">
        <title>Sequencing the genomes of 1000 actinobacteria strains.</title>
        <authorList>
            <person name="Klenk H.-P."/>
        </authorList>
    </citation>
    <scope>NUCLEOTIDE SEQUENCE [LARGE SCALE GENOMIC DNA]</scope>
    <source>
        <strain evidence="1 2">DSM 22083</strain>
    </source>
</reference>
<sequence length="149" mass="15972">MIKDLKAWQHGPATPPVQLPPPDTSPGAYEAERVGNVYEGAAEPVYCKLCSGGKKMINIGGNVYDFATVKGILSTEAATKQLTVHAIVDGTQTYRISVNGADSIELIMTGTPDRVSTATLPVPLINGINTIRFYHHQARAPELDKIVIS</sequence>
<evidence type="ECO:0000313" key="2">
    <source>
        <dbReference type="Proteomes" id="UP000569914"/>
    </source>
</evidence>
<name>A0A7Y9I6Y3_9ACTN</name>
<dbReference type="RefSeq" id="WP_179751175.1">
    <property type="nucleotide sequence ID" value="NZ_JACCBU010000001.1"/>
</dbReference>
<gene>
    <name evidence="1" type="ORF">BKA15_002514</name>
</gene>